<keyword evidence="1 7" id="KW-0963">Cytoplasm</keyword>
<evidence type="ECO:0000256" key="3">
    <source>
        <dbReference type="ARBA" id="ARBA00022857"/>
    </source>
</evidence>
<keyword evidence="4 7" id="KW-0560">Oxidoreductase</keyword>
<dbReference type="Pfam" id="PF04166">
    <property type="entry name" value="PdxA"/>
    <property type="match status" value="1"/>
</dbReference>
<feature type="binding site" evidence="7">
    <location>
        <position position="148"/>
    </location>
    <ligand>
        <name>substrate</name>
    </ligand>
</feature>
<evidence type="ECO:0000256" key="4">
    <source>
        <dbReference type="ARBA" id="ARBA00023002"/>
    </source>
</evidence>
<comment type="catalytic activity">
    <reaction evidence="7">
        <text>4-(phosphooxy)-L-threonine + NAD(+) = 3-amino-2-oxopropyl phosphate + CO2 + NADH</text>
        <dbReference type="Rhea" id="RHEA:32275"/>
        <dbReference type="ChEBI" id="CHEBI:16526"/>
        <dbReference type="ChEBI" id="CHEBI:57279"/>
        <dbReference type="ChEBI" id="CHEBI:57540"/>
        <dbReference type="ChEBI" id="CHEBI:57945"/>
        <dbReference type="ChEBI" id="CHEBI:58452"/>
        <dbReference type="EC" id="1.1.1.262"/>
    </reaction>
</comment>
<gene>
    <name evidence="7" type="primary">pdxA</name>
    <name evidence="8" type="ORF">NSPZN2_10754</name>
</gene>
<dbReference type="EMBL" id="CAJNBJ010000001">
    <property type="protein sequence ID" value="CAE6701409.1"/>
    <property type="molecule type" value="Genomic_DNA"/>
</dbReference>
<proteinExistence type="inferred from homology"/>
<feature type="binding site" evidence="7">
    <location>
        <position position="177"/>
    </location>
    <ligand>
        <name>a divalent metal cation</name>
        <dbReference type="ChEBI" id="CHEBI:60240"/>
        <note>ligand shared between dimeric partners</note>
    </ligand>
</feature>
<dbReference type="EC" id="1.1.1.262" evidence="7"/>
<dbReference type="RefSeq" id="WP_213040601.1">
    <property type="nucleotide sequence ID" value="NZ_CAJNBJ010000001.1"/>
</dbReference>
<comment type="function">
    <text evidence="7">Catalyzes the NAD(P)-dependent oxidation of 4-(phosphooxy)-L-threonine (HTP) into 2-amino-3-oxo-4-(phosphooxy)butyric acid which spontaneously decarboxylates to form 3-amino-2-oxopropyl phosphate (AHAP).</text>
</comment>
<comment type="subcellular location">
    <subcellularLocation>
        <location evidence="7">Cytoplasm</location>
    </subcellularLocation>
</comment>
<feature type="binding site" evidence="7">
    <location>
        <position position="294"/>
    </location>
    <ligand>
        <name>substrate</name>
    </ligand>
</feature>
<feature type="binding site" evidence="7">
    <location>
        <position position="222"/>
    </location>
    <ligand>
        <name>a divalent metal cation</name>
        <dbReference type="ChEBI" id="CHEBI:60240"/>
        <note>ligand shared between dimeric partners</note>
    </ligand>
</feature>
<dbReference type="PANTHER" id="PTHR30004:SF6">
    <property type="entry name" value="D-THREONATE 4-PHOSPHATE DEHYDROGENASE"/>
    <property type="match status" value="1"/>
</dbReference>
<protein>
    <recommendedName>
        <fullName evidence="7">4-hydroxythreonine-4-phosphate dehydrogenase</fullName>
        <ecNumber evidence="7">1.1.1.262</ecNumber>
    </recommendedName>
    <alternativeName>
        <fullName evidence="7">4-(phosphohydroxy)-L-threonine dehydrogenase</fullName>
    </alternativeName>
</protein>
<name>A0ABM8QJZ2_9BACT</name>
<reference evidence="8 9" key="1">
    <citation type="submission" date="2021-02" db="EMBL/GenBank/DDBJ databases">
        <authorList>
            <person name="Han P."/>
        </authorList>
    </citation>
    <scope>NUCLEOTIDE SEQUENCE [LARGE SCALE GENOMIC DNA]</scope>
    <source>
        <strain evidence="8">Candidatus Nitrospira sp. ZN2</strain>
    </source>
</reference>
<keyword evidence="6 7" id="KW-0664">Pyridoxine biosynthesis</keyword>
<comment type="pathway">
    <text evidence="7">Cofactor biosynthesis; pyridoxine 5'-phosphate biosynthesis; pyridoxine 5'-phosphate from D-erythrose 4-phosphate: step 4/5.</text>
</comment>
<dbReference type="GO" id="GO:0016491">
    <property type="term" value="F:oxidoreductase activity"/>
    <property type="evidence" value="ECO:0007669"/>
    <property type="project" value="UniProtKB-KW"/>
</dbReference>
<evidence type="ECO:0000256" key="1">
    <source>
        <dbReference type="ARBA" id="ARBA00022490"/>
    </source>
</evidence>
<keyword evidence="3 7" id="KW-0521">NADP</keyword>
<dbReference type="SUPFAM" id="SSF53659">
    <property type="entry name" value="Isocitrate/Isopropylmalate dehydrogenase-like"/>
    <property type="match status" value="1"/>
</dbReference>
<dbReference type="Gene3D" id="3.40.718.10">
    <property type="entry name" value="Isopropylmalate Dehydrogenase"/>
    <property type="match status" value="1"/>
</dbReference>
<keyword evidence="2 7" id="KW-0479">Metal-binding</keyword>
<keyword evidence="9" id="KW-1185">Reference proteome</keyword>
<evidence type="ECO:0000256" key="6">
    <source>
        <dbReference type="ARBA" id="ARBA00023096"/>
    </source>
</evidence>
<comment type="similarity">
    <text evidence="7">Belongs to the PdxA family.</text>
</comment>
<dbReference type="NCBIfam" id="TIGR00557">
    <property type="entry name" value="pdxA"/>
    <property type="match status" value="1"/>
</dbReference>
<comment type="miscellaneous">
    <text evidence="7">The active site is located at the dimer interface.</text>
</comment>
<evidence type="ECO:0000256" key="5">
    <source>
        <dbReference type="ARBA" id="ARBA00023027"/>
    </source>
</evidence>
<dbReference type="InterPro" id="IPR005255">
    <property type="entry name" value="PdxA_fam"/>
</dbReference>
<comment type="cofactor">
    <cofactor evidence="7">
        <name>a divalent metal cation</name>
        <dbReference type="ChEBI" id="CHEBI:60240"/>
    </cofactor>
    <text evidence="7">Binds 1 divalent metal cation per subunit.</text>
</comment>
<evidence type="ECO:0000256" key="7">
    <source>
        <dbReference type="HAMAP-Rule" id="MF_00536"/>
    </source>
</evidence>
<keyword evidence="5 7" id="KW-0520">NAD</keyword>
<dbReference type="HAMAP" id="MF_00536">
    <property type="entry name" value="PdxA"/>
    <property type="match status" value="1"/>
</dbReference>
<sequence>MARKLTTGSSRPVLGLTMGDPAGIGPEVIAKALADKALARLCRPVVIGSRPVMERTIKWLDLPLHVVTFDPSGKAALKPGQVAVADPLDTPLPKFRMGVAAAVTGAASIAFIKEAVALAQAGSVGGIVTAPINKEAMNMAGFHYPGHTELLADLTKTKEFGMMIVGGPLKIMFTTTHVAINALSPLLTTERIGKAIRLAHLGLTKYFGIARPRIGVAALNPHAGEHGLFGNEESTSIAPAVKLARAAGIKASDPLPADTLFGKAARGDYDGVVAMYHDQGLIPLKLVAFGTCVNLTVGLPIIRTSVDHGTAYDIAGKGVAEHGSLLEAVKVAARLAQSWSPVTHSSR</sequence>
<evidence type="ECO:0000256" key="2">
    <source>
        <dbReference type="ARBA" id="ARBA00022723"/>
    </source>
</evidence>
<comment type="subunit">
    <text evidence="7">Homodimer.</text>
</comment>
<dbReference type="InterPro" id="IPR037510">
    <property type="entry name" value="PdxA"/>
</dbReference>
<feature type="binding site" evidence="7">
    <location>
        <position position="303"/>
    </location>
    <ligand>
        <name>substrate</name>
    </ligand>
</feature>
<feature type="binding site" evidence="7">
    <location>
        <position position="277"/>
    </location>
    <ligand>
        <name>a divalent metal cation</name>
        <dbReference type="ChEBI" id="CHEBI:60240"/>
        <note>ligand shared between dimeric partners</note>
    </ligand>
</feature>
<evidence type="ECO:0000313" key="8">
    <source>
        <dbReference type="EMBL" id="CAE6701409.1"/>
    </source>
</evidence>
<evidence type="ECO:0000313" key="9">
    <source>
        <dbReference type="Proteomes" id="UP000675880"/>
    </source>
</evidence>
<comment type="caution">
    <text evidence="8">The sequence shown here is derived from an EMBL/GenBank/DDBJ whole genome shotgun (WGS) entry which is preliminary data.</text>
</comment>
<accession>A0ABM8QJZ2</accession>
<dbReference type="Proteomes" id="UP000675880">
    <property type="component" value="Unassembled WGS sequence"/>
</dbReference>
<organism evidence="8 9">
    <name type="scientific">Nitrospira defluvii</name>
    <dbReference type="NCBI Taxonomy" id="330214"/>
    <lineage>
        <taxon>Bacteria</taxon>
        <taxon>Pseudomonadati</taxon>
        <taxon>Nitrospirota</taxon>
        <taxon>Nitrospiria</taxon>
        <taxon>Nitrospirales</taxon>
        <taxon>Nitrospiraceae</taxon>
        <taxon>Nitrospira</taxon>
    </lineage>
</organism>
<dbReference type="PANTHER" id="PTHR30004">
    <property type="entry name" value="4-HYDROXYTHREONINE-4-PHOSPHATE DEHYDROGENASE"/>
    <property type="match status" value="1"/>
</dbReference>
<feature type="binding site" evidence="7">
    <location>
        <position position="147"/>
    </location>
    <ligand>
        <name>substrate</name>
    </ligand>
</feature>
<feature type="binding site" evidence="7">
    <location>
        <position position="285"/>
    </location>
    <ligand>
        <name>substrate</name>
    </ligand>
</feature>